<comment type="caution">
    <text evidence="3">The sequence shown here is derived from an EMBL/GenBank/DDBJ whole genome shotgun (WGS) entry which is preliminary data.</text>
</comment>
<keyword evidence="2" id="KW-0413">Isomerase</keyword>
<evidence type="ECO:0000256" key="2">
    <source>
        <dbReference type="ARBA" id="ARBA00023235"/>
    </source>
</evidence>
<dbReference type="SUPFAM" id="SSF54506">
    <property type="entry name" value="Diaminopimelate epimerase-like"/>
    <property type="match status" value="2"/>
</dbReference>
<name>A0ABT4V8B8_9PSEU</name>
<evidence type="ECO:0000313" key="4">
    <source>
        <dbReference type="Proteomes" id="UP001210380"/>
    </source>
</evidence>
<organism evidence="3 4">
    <name type="scientific">Saccharopolyspora oryzae</name>
    <dbReference type="NCBI Taxonomy" id="2997343"/>
    <lineage>
        <taxon>Bacteria</taxon>
        <taxon>Bacillati</taxon>
        <taxon>Actinomycetota</taxon>
        <taxon>Actinomycetes</taxon>
        <taxon>Pseudonocardiales</taxon>
        <taxon>Pseudonocardiaceae</taxon>
        <taxon>Saccharopolyspora</taxon>
    </lineage>
</organism>
<dbReference type="PANTHER" id="PTHR43709">
    <property type="entry name" value="ACONITATE ISOMERASE-RELATED"/>
    <property type="match status" value="1"/>
</dbReference>
<dbReference type="Pfam" id="PF04303">
    <property type="entry name" value="PrpF"/>
    <property type="match status" value="1"/>
</dbReference>
<comment type="similarity">
    <text evidence="1">Belongs to the PrpF family.</text>
</comment>
<dbReference type="Gene3D" id="3.10.310.10">
    <property type="entry name" value="Diaminopimelate Epimerase, Chain A, domain 1"/>
    <property type="match status" value="2"/>
</dbReference>
<protein>
    <submittedName>
        <fullName evidence="3">PrpF, AcnD-accessory</fullName>
    </submittedName>
</protein>
<dbReference type="PANTHER" id="PTHR43709:SF2">
    <property type="entry name" value="DUF453 DOMAIN PROTEIN (AFU_ORTHOLOGUE AFUA_6G00360)"/>
    <property type="match status" value="1"/>
</dbReference>
<dbReference type="Proteomes" id="UP001210380">
    <property type="component" value="Unassembled WGS sequence"/>
</dbReference>
<dbReference type="RefSeq" id="WP_270953213.1">
    <property type="nucleotide sequence ID" value="NZ_JAQGLA010000086.1"/>
</dbReference>
<accession>A0ABT4V8B8</accession>
<keyword evidence="4" id="KW-1185">Reference proteome</keyword>
<dbReference type="InterPro" id="IPR007400">
    <property type="entry name" value="PrpF-like"/>
</dbReference>
<evidence type="ECO:0000313" key="3">
    <source>
        <dbReference type="EMBL" id="MDA3630078.1"/>
    </source>
</evidence>
<proteinExistence type="inferred from homology"/>
<reference evidence="3 4" key="1">
    <citation type="submission" date="2022-11" db="EMBL/GenBank/DDBJ databases">
        <title>Draft genome sequence of Saccharopolyspora sp. WRP15-2 isolated from rhizosphere soils of wild rice in Thailand.</title>
        <authorList>
            <person name="Duangmal K."/>
            <person name="Kammanee S."/>
            <person name="Muangham S."/>
        </authorList>
    </citation>
    <scope>NUCLEOTIDE SEQUENCE [LARGE SCALE GENOMIC DNA]</scope>
    <source>
        <strain evidence="3 4">WRP15-2</strain>
    </source>
</reference>
<gene>
    <name evidence="3" type="ORF">OU415_31945</name>
</gene>
<sequence>MHVPATLVRGGTSKCWLFDRSALPTGVDATARELEGLLVNAYGAADPVQLDGIGGATPTTSKAAVVGASDAPGIDVDYLFGQVGIGVGRVEWGSNCGNCATAIALWAVARGLVPVTGDLTRVVLRNTNTGAVLEAEVDTTGGHVHEFGTRTVPGTRAGGVAVGLTFVDPVGRTTGSVTPTGRVLDEFTFAGLPVEGTAVDAGAPVVLLDAAGIGRTGVETLAEVRDLVDPLRAVRHAAALRMGLSNPGDVPDDAVPKVGIVGKPAAYRTSLGDDIAADDYDVSVRMLSMNAPHPAIGLTSAVGVAVAAMLDGSVVRRASATTGATLRIGTPAGVIAVACSDVRGAQPLRVTVERAARILCEADLLVPDLLPA</sequence>
<evidence type="ECO:0000256" key="1">
    <source>
        <dbReference type="ARBA" id="ARBA00007673"/>
    </source>
</evidence>
<dbReference type="EMBL" id="JAQGLA010000086">
    <property type="protein sequence ID" value="MDA3630078.1"/>
    <property type="molecule type" value="Genomic_DNA"/>
</dbReference>